<protein>
    <submittedName>
        <fullName evidence="1">Uncharacterized protein</fullName>
    </submittedName>
</protein>
<accession>A0AA40RUY8</accession>
<evidence type="ECO:0000313" key="2">
    <source>
        <dbReference type="Proteomes" id="UP001138621"/>
    </source>
</evidence>
<dbReference type="RefSeq" id="WP_181121719.1">
    <property type="nucleotide sequence ID" value="NZ_JAAMRD010000014.1"/>
</dbReference>
<reference evidence="1" key="1">
    <citation type="submission" date="2020-02" db="EMBL/GenBank/DDBJ databases">
        <title>Synteny-based analysis reveals conserved mechanism for high triclosan tolerance in Pseudomonas, as well as instances of horizontal transfer.</title>
        <authorList>
            <person name="Mcfarland A.G."/>
            <person name="Bertucci H.K."/>
            <person name="Litmann E."/>
            <person name="Shen J."/>
            <person name="Huttenhower C."/>
            <person name="Hartmann E.M."/>
        </authorList>
    </citation>
    <scope>NUCLEOTIDE SEQUENCE</scope>
    <source>
        <strain evidence="1">109A1</strain>
    </source>
</reference>
<gene>
    <name evidence="1" type="ORF">G7024_16435</name>
</gene>
<sequence length="177" mass="18928">MFQAAGVWHPSYVLDCHGNLVRCSADGNAVALLPYSVELVSKSSELLNPLPWTVTVERLLSRLHFVAEASPEIISAYPGLVVPKLTYPFVPPAAVEEDDALIEQAIALFPSLSPVDATALQEQLAAAGVARIAHAESFNAHIHEASGSGITIPPLEEVSAGWISHTRIFRKAVVRSA</sequence>
<evidence type="ECO:0000313" key="1">
    <source>
        <dbReference type="EMBL" id="MBA1305979.1"/>
    </source>
</evidence>
<dbReference type="Proteomes" id="UP001138621">
    <property type="component" value="Unassembled WGS sequence"/>
</dbReference>
<dbReference type="EMBL" id="JAAMRD010000014">
    <property type="protein sequence ID" value="MBA1305979.1"/>
    <property type="molecule type" value="Genomic_DNA"/>
</dbReference>
<organism evidence="1 2">
    <name type="scientific">Stutzerimonas stutzeri</name>
    <name type="common">Pseudomonas stutzeri</name>
    <dbReference type="NCBI Taxonomy" id="316"/>
    <lineage>
        <taxon>Bacteria</taxon>
        <taxon>Pseudomonadati</taxon>
        <taxon>Pseudomonadota</taxon>
        <taxon>Gammaproteobacteria</taxon>
        <taxon>Pseudomonadales</taxon>
        <taxon>Pseudomonadaceae</taxon>
        <taxon>Stutzerimonas</taxon>
    </lineage>
</organism>
<name>A0AA40RUY8_STUST</name>
<proteinExistence type="predicted"/>
<comment type="caution">
    <text evidence="1">The sequence shown here is derived from an EMBL/GenBank/DDBJ whole genome shotgun (WGS) entry which is preliminary data.</text>
</comment>
<dbReference type="AlphaFoldDB" id="A0AA40RUY8"/>